<evidence type="ECO:0000313" key="3">
    <source>
        <dbReference type="EMBL" id="CAC5412488.1"/>
    </source>
</evidence>
<proteinExistence type="predicted"/>
<keyword evidence="4" id="KW-1185">Reference proteome</keyword>
<gene>
    <name evidence="3" type="ORF">MCOR_45462</name>
</gene>
<evidence type="ECO:0000313" key="4">
    <source>
        <dbReference type="Proteomes" id="UP000507470"/>
    </source>
</evidence>
<dbReference type="InterPro" id="IPR013830">
    <property type="entry name" value="SGNH_hydro"/>
</dbReference>
<feature type="domain" description="SGNH hydrolase-type esterase" evidence="2">
    <location>
        <begin position="14"/>
        <end position="168"/>
    </location>
</feature>
<sequence>MSSFPVLITGHSQAKYFKQYLSLSGTNVLSHSGFRIDQMFNELQPTIDNYNTVVLHVGANDLSRGSSVKTLLRKYQQLTSDIWHSNPTADIIISGVLPRADNQFPGALVRTNFLTELNQRARLLNTKLQLLATRVPRLHYVGHPSFAQKGTIKRHLLSRDGLHLSYRGSLTVVKDIENAIRHLRKTKDTHDSIWDLPTPTPTSTPKAPTPMPDPTEPAVDQTLYRTALLTLPIRTPTPKSVPTSTGIQVIEEWPALPRHVPSHQILFLSHLPPLLTACLPPLLTAHPHPLLTACLTPILTACLPPLLTACLPPPLLTACLPQLLTACLPPLLTACLPPLLTAHPLPLLTVYLPPLLITHRRLLLTLPSIATTPSVNSPVTTTPTANTPPVLIGGGVSLFSYRSYSSECHWKCDQYQWLHYGSKSVTINSVVLEKKFYKIRLPGSKGQIEGRGRNRAVGSLQFKRTAYNFKDNRNLVLVHYEGDETVYTPLSHGNVKNKINPPEFIRTAPSVLQTIEKEVSSGLKTAMDVYRDNITNSDIPGVQQGVLNARNVKQVENIVRKVNEQKRIGKDDIYNLMLLAYHMEGYIHEITVFPDLTAIIALPEMISIVNQLLDVNTEEDIPFQFFYDTTFKLGDFYVSPLVFRNIIFEDRPIMPVAFLIHGRKKEKMHSKFFEFVSSVFPKLNRKCVPFVTDREPGLVNAIEKNFPNSDVIMCWNHLITDAKFNLHKMGADQENIAFYLSNI</sequence>
<evidence type="ECO:0000259" key="2">
    <source>
        <dbReference type="Pfam" id="PF13472"/>
    </source>
</evidence>
<protein>
    <recommendedName>
        <fullName evidence="2">SGNH hydrolase-type esterase domain-containing protein</fullName>
    </recommendedName>
</protein>
<dbReference type="OrthoDB" id="5791190at2759"/>
<dbReference type="EMBL" id="CACVKT020008030">
    <property type="protein sequence ID" value="CAC5412488.1"/>
    <property type="molecule type" value="Genomic_DNA"/>
</dbReference>
<feature type="compositionally biased region" description="Pro residues" evidence="1">
    <location>
        <begin position="198"/>
        <end position="215"/>
    </location>
</feature>
<feature type="region of interest" description="Disordered" evidence="1">
    <location>
        <begin position="191"/>
        <end position="217"/>
    </location>
</feature>
<dbReference type="SUPFAM" id="SSF52266">
    <property type="entry name" value="SGNH hydrolase"/>
    <property type="match status" value="1"/>
</dbReference>
<dbReference type="Gene3D" id="3.40.50.1110">
    <property type="entry name" value="SGNH hydrolase"/>
    <property type="match status" value="1"/>
</dbReference>
<name>A0A6J8DXM8_MYTCO</name>
<accession>A0A6J8DXM8</accession>
<reference evidence="3 4" key="1">
    <citation type="submission" date="2020-06" db="EMBL/GenBank/DDBJ databases">
        <authorList>
            <person name="Li R."/>
            <person name="Bekaert M."/>
        </authorList>
    </citation>
    <scope>NUCLEOTIDE SEQUENCE [LARGE SCALE GENOMIC DNA]</scope>
    <source>
        <strain evidence="4">wild</strain>
    </source>
</reference>
<dbReference type="Proteomes" id="UP000507470">
    <property type="component" value="Unassembled WGS sequence"/>
</dbReference>
<dbReference type="AlphaFoldDB" id="A0A6J8DXM8"/>
<dbReference type="InterPro" id="IPR036514">
    <property type="entry name" value="SGNH_hydro_sf"/>
</dbReference>
<dbReference type="Pfam" id="PF13472">
    <property type="entry name" value="Lipase_GDSL_2"/>
    <property type="match status" value="1"/>
</dbReference>
<evidence type="ECO:0000256" key="1">
    <source>
        <dbReference type="SAM" id="MobiDB-lite"/>
    </source>
</evidence>
<organism evidence="3 4">
    <name type="scientific">Mytilus coruscus</name>
    <name type="common">Sea mussel</name>
    <dbReference type="NCBI Taxonomy" id="42192"/>
    <lineage>
        <taxon>Eukaryota</taxon>
        <taxon>Metazoa</taxon>
        <taxon>Spiralia</taxon>
        <taxon>Lophotrochozoa</taxon>
        <taxon>Mollusca</taxon>
        <taxon>Bivalvia</taxon>
        <taxon>Autobranchia</taxon>
        <taxon>Pteriomorphia</taxon>
        <taxon>Mytilida</taxon>
        <taxon>Mytiloidea</taxon>
        <taxon>Mytilidae</taxon>
        <taxon>Mytilinae</taxon>
        <taxon>Mytilus</taxon>
    </lineage>
</organism>